<protein>
    <submittedName>
        <fullName evidence="2">Uncharacterized protein</fullName>
    </submittedName>
</protein>
<proteinExistence type="predicted"/>
<sequence>MPVRDLLAWTALVHVVHGLLGLRGERCVGEGPVYRYTVAVFEQFELQGVFAIVVFSHAPWGFPELRKEEKERLVDNSVRRNEGLRDGSSLSRRERLGTVGRALLRASSSASDELIGGLCWLKWASILPCGGRPCGPSYVQNGVRLGWAESCSKWREARCWRGDCWLKWASILPCSGRPCGPSHVRSGVRPDALYVLTYGGSGHATGGPLPVPGPSLSVFRPKQRPDSVIWQWSPDGEFTMKSTYKILSDGARGTTE</sequence>
<reference evidence="2" key="1">
    <citation type="submission" date="2020-07" db="EMBL/GenBank/DDBJ databases">
        <authorList>
            <person name="Lin J."/>
        </authorList>
    </citation>
    <scope>NUCLEOTIDE SEQUENCE</scope>
</reference>
<keyword evidence="1" id="KW-0732">Signal</keyword>
<feature type="signal peptide" evidence="1">
    <location>
        <begin position="1"/>
        <end position="18"/>
    </location>
</feature>
<gene>
    <name evidence="2" type="ORF">CB5_LOCUS4621</name>
</gene>
<organism evidence="2">
    <name type="scientific">Ananas comosus var. bracteatus</name>
    <name type="common">red pineapple</name>
    <dbReference type="NCBI Taxonomy" id="296719"/>
    <lineage>
        <taxon>Eukaryota</taxon>
        <taxon>Viridiplantae</taxon>
        <taxon>Streptophyta</taxon>
        <taxon>Embryophyta</taxon>
        <taxon>Tracheophyta</taxon>
        <taxon>Spermatophyta</taxon>
        <taxon>Magnoliopsida</taxon>
        <taxon>Liliopsida</taxon>
        <taxon>Poales</taxon>
        <taxon>Bromeliaceae</taxon>
        <taxon>Bromelioideae</taxon>
        <taxon>Ananas</taxon>
    </lineage>
</organism>
<dbReference type="EMBL" id="LR862141">
    <property type="protein sequence ID" value="CAD1821410.1"/>
    <property type="molecule type" value="Genomic_DNA"/>
</dbReference>
<dbReference type="AlphaFoldDB" id="A0A6V7NS29"/>
<accession>A0A6V7NS29</accession>
<feature type="chain" id="PRO_5027883531" evidence="1">
    <location>
        <begin position="19"/>
        <end position="256"/>
    </location>
</feature>
<name>A0A6V7NS29_ANACO</name>
<evidence type="ECO:0000313" key="2">
    <source>
        <dbReference type="EMBL" id="CAD1821410.1"/>
    </source>
</evidence>
<evidence type="ECO:0000256" key="1">
    <source>
        <dbReference type="SAM" id="SignalP"/>
    </source>
</evidence>